<evidence type="ECO:0000256" key="1">
    <source>
        <dbReference type="ARBA" id="ARBA00003531"/>
    </source>
</evidence>
<dbReference type="GO" id="GO:0005829">
    <property type="term" value="C:cytosol"/>
    <property type="evidence" value="ECO:0007669"/>
    <property type="project" value="TreeGrafter"/>
</dbReference>
<evidence type="ECO:0000256" key="9">
    <source>
        <dbReference type="ARBA" id="ARBA00022777"/>
    </source>
</evidence>
<evidence type="ECO:0000256" key="10">
    <source>
        <dbReference type="ARBA" id="ARBA00022840"/>
    </source>
</evidence>
<evidence type="ECO:0000256" key="4">
    <source>
        <dbReference type="ARBA" id="ARBA00012961"/>
    </source>
</evidence>
<dbReference type="InterPro" id="IPR008144">
    <property type="entry name" value="Guanylate_kin-like_dom"/>
</dbReference>
<dbReference type="InterPro" id="IPR027417">
    <property type="entry name" value="P-loop_NTPase"/>
</dbReference>
<evidence type="ECO:0000256" key="3">
    <source>
        <dbReference type="ARBA" id="ARBA00005790"/>
    </source>
</evidence>
<dbReference type="InterPro" id="IPR020590">
    <property type="entry name" value="Guanylate_kinase_CS"/>
</dbReference>
<evidence type="ECO:0000256" key="6">
    <source>
        <dbReference type="ARBA" id="ARBA00022490"/>
    </source>
</evidence>
<dbReference type="PANTHER" id="PTHR23117:SF13">
    <property type="entry name" value="GUANYLATE KINASE"/>
    <property type="match status" value="1"/>
</dbReference>
<accession>A0A136Q2R1</accession>
<comment type="function">
    <text evidence="1 13">Essential for recycling GMP and indirectly, cGMP.</text>
</comment>
<evidence type="ECO:0000259" key="14">
    <source>
        <dbReference type="PROSITE" id="PS50052"/>
    </source>
</evidence>
<dbReference type="NCBIfam" id="TIGR03263">
    <property type="entry name" value="guanyl_kin"/>
    <property type="match status" value="1"/>
</dbReference>
<dbReference type="PATRIC" id="fig|626937.4.peg.2179"/>
<dbReference type="InterPro" id="IPR008145">
    <property type="entry name" value="GK/Ca_channel_bsu"/>
</dbReference>
<comment type="similarity">
    <text evidence="3 13">Belongs to the guanylate kinase family.</text>
</comment>
<dbReference type="STRING" id="626937.HMPREF3293_02211"/>
<dbReference type="HAMAP" id="MF_00328">
    <property type="entry name" value="Guanylate_kinase"/>
    <property type="match status" value="1"/>
</dbReference>
<comment type="catalytic activity">
    <reaction evidence="12 13">
        <text>GMP + ATP = GDP + ADP</text>
        <dbReference type="Rhea" id="RHEA:20780"/>
        <dbReference type="ChEBI" id="CHEBI:30616"/>
        <dbReference type="ChEBI" id="CHEBI:58115"/>
        <dbReference type="ChEBI" id="CHEBI:58189"/>
        <dbReference type="ChEBI" id="CHEBI:456216"/>
        <dbReference type="EC" id="2.7.4.8"/>
    </reaction>
</comment>
<organism evidence="15 16">
    <name type="scientific">Christensenella minuta</name>
    <dbReference type="NCBI Taxonomy" id="626937"/>
    <lineage>
        <taxon>Bacteria</taxon>
        <taxon>Bacillati</taxon>
        <taxon>Bacillota</taxon>
        <taxon>Clostridia</taxon>
        <taxon>Christensenellales</taxon>
        <taxon>Christensenellaceae</taxon>
        <taxon>Christensenella</taxon>
    </lineage>
</organism>
<dbReference type="PROSITE" id="PS00856">
    <property type="entry name" value="GUANYLATE_KINASE_1"/>
    <property type="match status" value="1"/>
</dbReference>
<keyword evidence="8 13" id="KW-0547">Nucleotide-binding</keyword>
<sequence>MGGTGKLIVISGPSGAGKGTIVDQLLKSGKYELSISCTTRAPRGQEKEGVNYFFKSREEFERMISEHKFLEYADVFGCYYGTPKDYVLGKLGEGKNVILEIDVQGALQVKKNYPDAVMIFILPPSEEVLLARLRGRGTETEEQIGRRFGKARAEMELADQYDYSVVNDDLMTAVAEVREMIEKS</sequence>
<dbReference type="InterPro" id="IPR017665">
    <property type="entry name" value="Guanylate_kinase"/>
</dbReference>
<feature type="domain" description="Guanylate kinase-like" evidence="14">
    <location>
        <begin position="5"/>
        <end position="182"/>
    </location>
</feature>
<name>A0A136Q2R1_9FIRM</name>
<dbReference type="Gene3D" id="3.30.63.10">
    <property type="entry name" value="Guanylate Kinase phosphate binding domain"/>
    <property type="match status" value="1"/>
</dbReference>
<keyword evidence="16" id="KW-1185">Reference proteome</keyword>
<evidence type="ECO:0000256" key="11">
    <source>
        <dbReference type="ARBA" id="ARBA00030128"/>
    </source>
</evidence>
<dbReference type="PROSITE" id="PS50052">
    <property type="entry name" value="GUANYLATE_KINASE_2"/>
    <property type="match status" value="1"/>
</dbReference>
<dbReference type="Proteomes" id="UP000070366">
    <property type="component" value="Unassembled WGS sequence"/>
</dbReference>
<dbReference type="GO" id="GO:0004385">
    <property type="term" value="F:GMP kinase activity"/>
    <property type="evidence" value="ECO:0007669"/>
    <property type="project" value="UniProtKB-UniRule"/>
</dbReference>
<keyword evidence="10 13" id="KW-0067">ATP-binding</keyword>
<dbReference type="SUPFAM" id="SSF52540">
    <property type="entry name" value="P-loop containing nucleoside triphosphate hydrolases"/>
    <property type="match status" value="1"/>
</dbReference>
<dbReference type="AlphaFoldDB" id="A0A136Q2R1"/>
<proteinExistence type="inferred from homology"/>
<evidence type="ECO:0000256" key="7">
    <source>
        <dbReference type="ARBA" id="ARBA00022679"/>
    </source>
</evidence>
<keyword evidence="7 13" id="KW-0808">Transferase</keyword>
<dbReference type="EC" id="2.7.4.8" evidence="4 13"/>
<keyword evidence="6 13" id="KW-0963">Cytoplasm</keyword>
<protein>
    <recommendedName>
        <fullName evidence="5 13">Guanylate kinase</fullName>
        <ecNumber evidence="4 13">2.7.4.8</ecNumber>
    </recommendedName>
    <alternativeName>
        <fullName evidence="11 13">GMP kinase</fullName>
    </alternativeName>
</protein>
<dbReference type="CDD" id="cd00071">
    <property type="entry name" value="GMPK"/>
    <property type="match status" value="1"/>
</dbReference>
<dbReference type="EMBL" id="LSZW01000063">
    <property type="protein sequence ID" value="KXK64962.1"/>
    <property type="molecule type" value="Genomic_DNA"/>
</dbReference>
<feature type="binding site" evidence="13">
    <location>
        <begin position="12"/>
        <end position="19"/>
    </location>
    <ligand>
        <name>ATP</name>
        <dbReference type="ChEBI" id="CHEBI:30616"/>
    </ligand>
</feature>
<evidence type="ECO:0000313" key="15">
    <source>
        <dbReference type="EMBL" id="KXK64962.1"/>
    </source>
</evidence>
<dbReference type="RefSeq" id="WP_066518583.1">
    <property type="nucleotide sequence ID" value="NZ_CABMOF010000001.1"/>
</dbReference>
<keyword evidence="9 13" id="KW-0418">Kinase</keyword>
<dbReference type="FunFam" id="3.30.63.10:FF:000005">
    <property type="entry name" value="Guanylate kinase"/>
    <property type="match status" value="1"/>
</dbReference>
<gene>
    <name evidence="13" type="primary">gmk</name>
    <name evidence="15" type="ORF">HMPREF3293_02211</name>
</gene>
<reference evidence="15 16" key="1">
    <citation type="submission" date="2016-02" db="EMBL/GenBank/DDBJ databases">
        <authorList>
            <person name="Wen L."/>
            <person name="He K."/>
            <person name="Yang H."/>
        </authorList>
    </citation>
    <scope>NUCLEOTIDE SEQUENCE [LARGE SCALE GENOMIC DNA]</scope>
    <source>
        <strain evidence="15 16">DSM 22607</strain>
    </source>
</reference>
<comment type="caution">
    <text evidence="15">The sequence shown here is derived from an EMBL/GenBank/DDBJ whole genome shotgun (WGS) entry which is preliminary data.</text>
</comment>
<evidence type="ECO:0000256" key="13">
    <source>
        <dbReference type="HAMAP-Rule" id="MF_00328"/>
    </source>
</evidence>
<evidence type="ECO:0000256" key="2">
    <source>
        <dbReference type="ARBA" id="ARBA00004496"/>
    </source>
</evidence>
<evidence type="ECO:0000256" key="8">
    <source>
        <dbReference type="ARBA" id="ARBA00022741"/>
    </source>
</evidence>
<dbReference type="GO" id="GO:0005524">
    <property type="term" value="F:ATP binding"/>
    <property type="evidence" value="ECO:0007669"/>
    <property type="project" value="UniProtKB-UniRule"/>
</dbReference>
<dbReference type="Gene3D" id="3.40.50.300">
    <property type="entry name" value="P-loop containing nucleotide triphosphate hydrolases"/>
    <property type="match status" value="2"/>
</dbReference>
<comment type="subcellular location">
    <subcellularLocation>
        <location evidence="2 13">Cytoplasm</location>
    </subcellularLocation>
</comment>
<dbReference type="Pfam" id="PF00625">
    <property type="entry name" value="Guanylate_kin"/>
    <property type="match status" value="1"/>
</dbReference>
<evidence type="ECO:0000256" key="5">
    <source>
        <dbReference type="ARBA" id="ARBA00016296"/>
    </source>
</evidence>
<dbReference type="PANTHER" id="PTHR23117">
    <property type="entry name" value="GUANYLATE KINASE-RELATED"/>
    <property type="match status" value="1"/>
</dbReference>
<evidence type="ECO:0000256" key="12">
    <source>
        <dbReference type="ARBA" id="ARBA00048594"/>
    </source>
</evidence>
<dbReference type="SMART" id="SM00072">
    <property type="entry name" value="GuKc"/>
    <property type="match status" value="1"/>
</dbReference>
<evidence type="ECO:0000313" key="16">
    <source>
        <dbReference type="Proteomes" id="UP000070366"/>
    </source>
</evidence>